<proteinExistence type="predicted"/>
<evidence type="ECO:0000313" key="3">
    <source>
        <dbReference type="Proteomes" id="UP001251528"/>
    </source>
</evidence>
<protein>
    <submittedName>
        <fullName evidence="2">Uncharacterized protein</fullName>
    </submittedName>
</protein>
<dbReference type="Proteomes" id="UP001251528">
    <property type="component" value="Unassembled WGS sequence"/>
</dbReference>
<evidence type="ECO:0000313" key="2">
    <source>
        <dbReference type="EMBL" id="KAK2595966.1"/>
    </source>
</evidence>
<organism evidence="2 3">
    <name type="scientific">Conoideocrella luteorostrata</name>
    <dbReference type="NCBI Taxonomy" id="1105319"/>
    <lineage>
        <taxon>Eukaryota</taxon>
        <taxon>Fungi</taxon>
        <taxon>Dikarya</taxon>
        <taxon>Ascomycota</taxon>
        <taxon>Pezizomycotina</taxon>
        <taxon>Sordariomycetes</taxon>
        <taxon>Hypocreomycetidae</taxon>
        <taxon>Hypocreales</taxon>
        <taxon>Clavicipitaceae</taxon>
        <taxon>Conoideocrella</taxon>
    </lineage>
</organism>
<sequence length="91" mass="9362">MSGRSAVGGGATAGGYTNHNSVLVDVSGRIGYKQNPYQKTALKVNYPSSYHYGNAPAAALTAGGTHPSSAVHAALRPYGQQQTSSPTNRRG</sequence>
<gene>
    <name evidence="2" type="ORF">QQS21_006496</name>
</gene>
<accession>A0AAJ0CQG2</accession>
<keyword evidence="3" id="KW-1185">Reference proteome</keyword>
<reference evidence="2" key="1">
    <citation type="submission" date="2023-06" db="EMBL/GenBank/DDBJ databases">
        <title>Conoideocrella luteorostrata (Hypocreales: Clavicipitaceae), a potential biocontrol fungus for elongate hemlock scale in United States Christmas tree production areas.</title>
        <authorList>
            <person name="Barrett H."/>
            <person name="Lovett B."/>
            <person name="Macias A.M."/>
            <person name="Stajich J.E."/>
            <person name="Kasson M.T."/>
        </authorList>
    </citation>
    <scope>NUCLEOTIDE SEQUENCE</scope>
    <source>
        <strain evidence="2">ARSEF 14590</strain>
    </source>
</reference>
<feature type="compositionally biased region" description="Polar residues" evidence="1">
    <location>
        <begin position="79"/>
        <end position="91"/>
    </location>
</feature>
<name>A0AAJ0CQG2_9HYPO</name>
<feature type="region of interest" description="Disordered" evidence="1">
    <location>
        <begin position="61"/>
        <end position="91"/>
    </location>
</feature>
<comment type="caution">
    <text evidence="2">The sequence shown here is derived from an EMBL/GenBank/DDBJ whole genome shotgun (WGS) entry which is preliminary data.</text>
</comment>
<dbReference type="EMBL" id="JASWJB010000121">
    <property type="protein sequence ID" value="KAK2595966.1"/>
    <property type="molecule type" value="Genomic_DNA"/>
</dbReference>
<evidence type="ECO:0000256" key="1">
    <source>
        <dbReference type="SAM" id="MobiDB-lite"/>
    </source>
</evidence>
<dbReference type="AlphaFoldDB" id="A0AAJ0CQG2"/>